<keyword evidence="1" id="KW-0175">Coiled coil</keyword>
<dbReference type="Gene3D" id="3.10.20.90">
    <property type="entry name" value="Phosphatidylinositol 3-kinase Catalytic Subunit, Chain A, domain 1"/>
    <property type="match status" value="1"/>
</dbReference>
<dbReference type="AlphaFoldDB" id="A0A818SU37"/>
<evidence type="ECO:0000256" key="1">
    <source>
        <dbReference type="SAM" id="Coils"/>
    </source>
</evidence>
<proteinExistence type="predicted"/>
<evidence type="ECO:0000313" key="3">
    <source>
        <dbReference type="EMBL" id="CAF4823007.1"/>
    </source>
</evidence>
<evidence type="ECO:0000313" key="4">
    <source>
        <dbReference type="Proteomes" id="UP000663865"/>
    </source>
</evidence>
<evidence type="ECO:0000313" key="2">
    <source>
        <dbReference type="EMBL" id="CAF3673581.1"/>
    </source>
</evidence>
<dbReference type="EMBL" id="CAJOBS010002560">
    <property type="protein sequence ID" value="CAF4823007.1"/>
    <property type="molecule type" value="Genomic_DNA"/>
</dbReference>
<dbReference type="EMBL" id="CAJNYV010004478">
    <property type="protein sequence ID" value="CAF3673581.1"/>
    <property type="molecule type" value="Genomic_DNA"/>
</dbReference>
<accession>A0A818SU37</accession>
<feature type="coiled-coil region" evidence="1">
    <location>
        <begin position="107"/>
        <end position="134"/>
    </location>
</feature>
<dbReference type="SUPFAM" id="SSF54236">
    <property type="entry name" value="Ubiquitin-like"/>
    <property type="match status" value="1"/>
</dbReference>
<sequence length="366" mass="42738">MELETEIPIWFHGRVKWISNLTTRSTCFDVIQAILSSSSSSSLSLDYHSSKINEDYQLYECWRGIERPLKSRCRLLKLWRSWSGECQNVILTLRSRQEQTIPTYIRIRQQENKLNKLKRQVKKVDKQIEKLNCLNKLNENDNNIITYLNVSHSIIRLNNEIDNKKKDILRLSFDIENENNEDFVENDFKNLLYDVNQTLISSRKLTQLSDELDQKITTTIEDIDQKQILLDELELDYALQDNIDIDSLDDQHEQNEQLFSIKQIFSSPNPIIPIKALTVQSRPTAIVEPSLSTFKSKESLPKSKTSPLLLNNLHIEEKSFKKTNINMMSSSSIRYNDLFQSLNNNDRCDQTVISIHSNDQQLVTLV</sequence>
<protein>
    <submittedName>
        <fullName evidence="2">Uncharacterized protein</fullName>
    </submittedName>
</protein>
<dbReference type="Proteomes" id="UP000663838">
    <property type="component" value="Unassembled WGS sequence"/>
</dbReference>
<gene>
    <name evidence="2" type="ORF">KIK155_LOCUS24842</name>
    <name evidence="3" type="ORF">TOA249_LOCUS24708</name>
</gene>
<reference evidence="2" key="1">
    <citation type="submission" date="2021-02" db="EMBL/GenBank/DDBJ databases">
        <authorList>
            <person name="Nowell W R."/>
        </authorList>
    </citation>
    <scope>NUCLEOTIDE SEQUENCE</scope>
</reference>
<comment type="caution">
    <text evidence="2">The sequence shown here is derived from an EMBL/GenBank/DDBJ whole genome shotgun (WGS) entry which is preliminary data.</text>
</comment>
<dbReference type="InterPro" id="IPR029071">
    <property type="entry name" value="Ubiquitin-like_domsf"/>
</dbReference>
<organism evidence="2 4">
    <name type="scientific">Rotaria socialis</name>
    <dbReference type="NCBI Taxonomy" id="392032"/>
    <lineage>
        <taxon>Eukaryota</taxon>
        <taxon>Metazoa</taxon>
        <taxon>Spiralia</taxon>
        <taxon>Gnathifera</taxon>
        <taxon>Rotifera</taxon>
        <taxon>Eurotatoria</taxon>
        <taxon>Bdelloidea</taxon>
        <taxon>Philodinida</taxon>
        <taxon>Philodinidae</taxon>
        <taxon>Rotaria</taxon>
    </lineage>
</organism>
<name>A0A818SU37_9BILA</name>
<dbReference type="Proteomes" id="UP000663865">
    <property type="component" value="Unassembled WGS sequence"/>
</dbReference>